<dbReference type="PRINTS" id="PR00412">
    <property type="entry name" value="EPOXHYDRLASE"/>
</dbReference>
<dbReference type="GO" id="GO:0016787">
    <property type="term" value="F:hydrolase activity"/>
    <property type="evidence" value="ECO:0007669"/>
    <property type="project" value="UniProtKB-KW"/>
</dbReference>
<dbReference type="Pfam" id="PF12697">
    <property type="entry name" value="Abhydrolase_6"/>
    <property type="match status" value="1"/>
</dbReference>
<dbReference type="InterPro" id="IPR029058">
    <property type="entry name" value="AB_hydrolase_fold"/>
</dbReference>
<dbReference type="Gene3D" id="3.40.50.1820">
    <property type="entry name" value="alpha/beta hydrolase"/>
    <property type="match status" value="1"/>
</dbReference>
<sequence length="384" mass="39649">MPPPLTVSAAIVGRGMWGSATWTGRIDRGTMPRMRAEQHVVTANGIKQAVRVAGPADGVPVLLVHGNCSSAAFWEPLVRRLPATLRVVAPDLRGYGGTQTAPVDGSRGLTDFADDVAALLDEPSLFAEGARPVVVGHSLGGGVAMRLLVDHPDRLAGLLLAAPVSPYGFGGTRDLAGGPTTPDFAGTGAGTASSDFVARLAAGDRSAEARTSPRSVLRSAYVADPACLGDDEELLLDSVLSTATGPDNYPGDAVESPNWPGTAPGRRGVLNALAHFRIAEQLIAVPAKPPVLWIRGDHDVIVSDTSLFDLAQLGALGVVPGWPGPDECPPQPMVGQTRAVLDRYTAAGGSYREVTLAGCGHSPHLERPAEFVAELLALAGVDAA</sequence>
<name>A0A1H6WFP2_9ACTN</name>
<protein>
    <submittedName>
        <fullName evidence="3">Lysophospholipase, alpha-beta hydrolase superfamily</fullName>
    </submittedName>
</protein>
<organism evidence="3 4">
    <name type="scientific">Micromonospora phaseoli</name>
    <dbReference type="NCBI Taxonomy" id="1144548"/>
    <lineage>
        <taxon>Bacteria</taxon>
        <taxon>Bacillati</taxon>
        <taxon>Actinomycetota</taxon>
        <taxon>Actinomycetes</taxon>
        <taxon>Micromonosporales</taxon>
        <taxon>Micromonosporaceae</taxon>
        <taxon>Micromonospora</taxon>
    </lineage>
</organism>
<dbReference type="PANTHER" id="PTHR43798:SF31">
    <property type="entry name" value="AB HYDROLASE SUPERFAMILY PROTEIN YCLE"/>
    <property type="match status" value="1"/>
</dbReference>
<dbReference type="PANTHER" id="PTHR43798">
    <property type="entry name" value="MONOACYLGLYCEROL LIPASE"/>
    <property type="match status" value="1"/>
</dbReference>
<dbReference type="InterPro" id="IPR000073">
    <property type="entry name" value="AB_hydrolase_1"/>
</dbReference>
<keyword evidence="1 3" id="KW-0378">Hydrolase</keyword>
<keyword evidence="4" id="KW-1185">Reference proteome</keyword>
<reference evidence="4" key="1">
    <citation type="submission" date="2016-10" db="EMBL/GenBank/DDBJ databases">
        <authorList>
            <person name="Varghese N."/>
            <person name="Submissions S."/>
        </authorList>
    </citation>
    <scope>NUCLEOTIDE SEQUENCE [LARGE SCALE GENOMIC DNA]</scope>
    <source>
        <strain evidence="4">CGMCC 4.7038</strain>
    </source>
</reference>
<dbReference type="InterPro" id="IPR000639">
    <property type="entry name" value="Epox_hydrolase-like"/>
</dbReference>
<feature type="domain" description="AB hydrolase-1" evidence="2">
    <location>
        <begin position="61"/>
        <end position="373"/>
    </location>
</feature>
<dbReference type="SUPFAM" id="SSF53474">
    <property type="entry name" value="alpha/beta-Hydrolases"/>
    <property type="match status" value="1"/>
</dbReference>
<evidence type="ECO:0000313" key="4">
    <source>
        <dbReference type="Proteomes" id="UP000198707"/>
    </source>
</evidence>
<dbReference type="Proteomes" id="UP000198707">
    <property type="component" value="Unassembled WGS sequence"/>
</dbReference>
<dbReference type="GO" id="GO:0016020">
    <property type="term" value="C:membrane"/>
    <property type="evidence" value="ECO:0007669"/>
    <property type="project" value="TreeGrafter"/>
</dbReference>
<dbReference type="STRING" id="1144548.SAMN05443287_103112"/>
<accession>A0A1H6WFP2</accession>
<gene>
    <name evidence="3" type="ORF">SAMN05443287_103112</name>
</gene>
<dbReference type="EMBL" id="FNYV01000003">
    <property type="protein sequence ID" value="SEJ14526.1"/>
    <property type="molecule type" value="Genomic_DNA"/>
</dbReference>
<evidence type="ECO:0000313" key="3">
    <source>
        <dbReference type="EMBL" id="SEJ14526.1"/>
    </source>
</evidence>
<dbReference type="AlphaFoldDB" id="A0A1H6WFP2"/>
<proteinExistence type="predicted"/>
<dbReference type="InterPro" id="IPR050266">
    <property type="entry name" value="AB_hydrolase_sf"/>
</dbReference>
<evidence type="ECO:0000259" key="2">
    <source>
        <dbReference type="Pfam" id="PF12697"/>
    </source>
</evidence>
<dbReference type="PRINTS" id="PR00111">
    <property type="entry name" value="ABHYDROLASE"/>
</dbReference>
<evidence type="ECO:0000256" key="1">
    <source>
        <dbReference type="ARBA" id="ARBA00022801"/>
    </source>
</evidence>